<dbReference type="EMBL" id="JADYXP020000004">
    <property type="protein sequence ID" value="KAL0127161.1"/>
    <property type="molecule type" value="Genomic_DNA"/>
</dbReference>
<sequence>MIRWIGFSFGIAGLVFAMELFGPNIEALRGSGAYIYFPIMRRWWRKEKEKKCCTGLHASSLTCHRLRWISLALHGSPPA</sequence>
<dbReference type="Proteomes" id="UP001430953">
    <property type="component" value="Unassembled WGS sequence"/>
</dbReference>
<comment type="caution">
    <text evidence="2">The sequence shown here is derived from an EMBL/GenBank/DDBJ whole genome shotgun (WGS) entry which is preliminary data.</text>
</comment>
<feature type="chain" id="PRO_5044025213" evidence="1">
    <location>
        <begin position="18"/>
        <end position="79"/>
    </location>
</feature>
<evidence type="ECO:0000313" key="2">
    <source>
        <dbReference type="EMBL" id="KAL0127161.1"/>
    </source>
</evidence>
<reference evidence="2 3" key="1">
    <citation type="submission" date="2023-03" db="EMBL/GenBank/DDBJ databases">
        <title>High recombination rates correlate with genetic variation in Cardiocondyla obscurior ants.</title>
        <authorList>
            <person name="Errbii M."/>
        </authorList>
    </citation>
    <scope>NUCLEOTIDE SEQUENCE [LARGE SCALE GENOMIC DNA]</scope>
    <source>
        <strain evidence="2">Alpha-2009</strain>
        <tissue evidence="2">Whole body</tissue>
    </source>
</reference>
<evidence type="ECO:0000256" key="1">
    <source>
        <dbReference type="SAM" id="SignalP"/>
    </source>
</evidence>
<evidence type="ECO:0000313" key="3">
    <source>
        <dbReference type="Proteomes" id="UP001430953"/>
    </source>
</evidence>
<accession>A0AAW2GG03</accession>
<keyword evidence="3" id="KW-1185">Reference proteome</keyword>
<feature type="signal peptide" evidence="1">
    <location>
        <begin position="1"/>
        <end position="17"/>
    </location>
</feature>
<gene>
    <name evidence="2" type="ORF">PUN28_005443</name>
</gene>
<name>A0AAW2GG03_9HYME</name>
<keyword evidence="1" id="KW-0732">Signal</keyword>
<organism evidence="2 3">
    <name type="scientific">Cardiocondyla obscurior</name>
    <dbReference type="NCBI Taxonomy" id="286306"/>
    <lineage>
        <taxon>Eukaryota</taxon>
        <taxon>Metazoa</taxon>
        <taxon>Ecdysozoa</taxon>
        <taxon>Arthropoda</taxon>
        <taxon>Hexapoda</taxon>
        <taxon>Insecta</taxon>
        <taxon>Pterygota</taxon>
        <taxon>Neoptera</taxon>
        <taxon>Endopterygota</taxon>
        <taxon>Hymenoptera</taxon>
        <taxon>Apocrita</taxon>
        <taxon>Aculeata</taxon>
        <taxon>Formicoidea</taxon>
        <taxon>Formicidae</taxon>
        <taxon>Myrmicinae</taxon>
        <taxon>Cardiocondyla</taxon>
    </lineage>
</organism>
<proteinExistence type="predicted"/>
<protein>
    <submittedName>
        <fullName evidence="2">Uncharacterized protein</fullName>
    </submittedName>
</protein>
<dbReference type="AlphaFoldDB" id="A0AAW2GG03"/>